<dbReference type="STRING" id="43151.W5JGG2"/>
<feature type="region of interest" description="Disordered" evidence="5">
    <location>
        <begin position="749"/>
        <end position="773"/>
    </location>
</feature>
<feature type="compositionally biased region" description="Low complexity" evidence="5">
    <location>
        <begin position="1259"/>
        <end position="1272"/>
    </location>
</feature>
<evidence type="ECO:0000313" key="9">
    <source>
        <dbReference type="EnsemblMetazoa" id="ADAC005880-PA"/>
    </source>
</evidence>
<dbReference type="GO" id="GO:0061459">
    <property type="term" value="F:L-arginine transmembrane transporter activity"/>
    <property type="evidence" value="ECO:0007669"/>
    <property type="project" value="TreeGrafter"/>
</dbReference>
<name>W5JGG2_ANODA</name>
<feature type="transmembrane region" description="Helical" evidence="6">
    <location>
        <begin position="159"/>
        <end position="178"/>
    </location>
</feature>
<dbReference type="VEuPathDB" id="VectorBase:ADAC005880"/>
<comment type="subcellular location">
    <subcellularLocation>
        <location evidence="1">Membrane</location>
        <topology evidence="1">Multi-pass membrane protein</topology>
    </subcellularLocation>
</comment>
<evidence type="ECO:0000313" key="10">
    <source>
        <dbReference type="Proteomes" id="UP000000673"/>
    </source>
</evidence>
<reference evidence="9" key="4">
    <citation type="submission" date="2015-06" db="UniProtKB">
        <authorList>
            <consortium name="EnsemblMetazoa"/>
        </authorList>
    </citation>
    <scope>IDENTIFICATION</scope>
</reference>
<organism evidence="8">
    <name type="scientific">Anopheles darlingi</name>
    <name type="common">Mosquito</name>
    <dbReference type="NCBI Taxonomy" id="43151"/>
    <lineage>
        <taxon>Eukaryota</taxon>
        <taxon>Metazoa</taxon>
        <taxon>Ecdysozoa</taxon>
        <taxon>Arthropoda</taxon>
        <taxon>Hexapoda</taxon>
        <taxon>Insecta</taxon>
        <taxon>Pterygota</taxon>
        <taxon>Neoptera</taxon>
        <taxon>Endopterygota</taxon>
        <taxon>Diptera</taxon>
        <taxon>Nematocera</taxon>
        <taxon>Culicoidea</taxon>
        <taxon>Culicidae</taxon>
        <taxon>Anophelinae</taxon>
        <taxon>Anopheles</taxon>
    </lineage>
</organism>
<feature type="transmembrane region" description="Helical" evidence="6">
    <location>
        <begin position="370"/>
        <end position="387"/>
    </location>
</feature>
<feature type="region of interest" description="Disordered" evidence="5">
    <location>
        <begin position="1171"/>
        <end position="1191"/>
    </location>
</feature>
<evidence type="ECO:0000256" key="5">
    <source>
        <dbReference type="SAM" id="MobiDB-lite"/>
    </source>
</evidence>
<feature type="compositionally biased region" description="Basic and acidic residues" evidence="5">
    <location>
        <begin position="886"/>
        <end position="900"/>
    </location>
</feature>
<feature type="region of interest" description="Disordered" evidence="5">
    <location>
        <begin position="1242"/>
        <end position="1300"/>
    </location>
</feature>
<feature type="transmembrane region" description="Helical" evidence="6">
    <location>
        <begin position="393"/>
        <end position="414"/>
    </location>
</feature>
<feature type="region of interest" description="Disordered" evidence="5">
    <location>
        <begin position="687"/>
        <end position="718"/>
    </location>
</feature>
<feature type="region of interest" description="Disordered" evidence="5">
    <location>
        <begin position="879"/>
        <end position="900"/>
    </location>
</feature>
<feature type="region of interest" description="Disordered" evidence="5">
    <location>
        <begin position="600"/>
        <end position="633"/>
    </location>
</feature>
<proteinExistence type="predicted"/>
<feature type="domain" description="Cationic amino acid transporter C-terminal" evidence="7">
    <location>
        <begin position="532"/>
        <end position="576"/>
    </location>
</feature>
<dbReference type="PANTHER" id="PTHR43243:SF105">
    <property type="entry name" value="CATIONIC AMINO ACID TRANSPORTER C-TERMINAL DOMAIN-CONTAINING PROTEIN"/>
    <property type="match status" value="1"/>
</dbReference>
<feature type="compositionally biased region" description="Acidic residues" evidence="5">
    <location>
        <begin position="822"/>
        <end position="832"/>
    </location>
</feature>
<feature type="transmembrane region" description="Helical" evidence="6">
    <location>
        <begin position="318"/>
        <end position="340"/>
    </location>
</feature>
<dbReference type="eggNOG" id="KOG1286">
    <property type="taxonomic scope" value="Eukaryota"/>
</dbReference>
<dbReference type="Proteomes" id="UP000000673">
    <property type="component" value="Unassembled WGS sequence"/>
</dbReference>
<feature type="region of interest" description="Disordered" evidence="5">
    <location>
        <begin position="987"/>
        <end position="1064"/>
    </location>
</feature>
<accession>W5JGG2</accession>
<evidence type="ECO:0000313" key="8">
    <source>
        <dbReference type="EMBL" id="ETN62403.1"/>
    </source>
</evidence>
<dbReference type="Gene3D" id="1.20.1740.10">
    <property type="entry name" value="Amino acid/polyamine transporter I"/>
    <property type="match status" value="1"/>
</dbReference>
<dbReference type="FunFam" id="1.20.1740.10:FF:000050">
    <property type="entry name" value="MGC157082 protein"/>
    <property type="match status" value="1"/>
</dbReference>
<feature type="transmembrane region" description="Helical" evidence="6">
    <location>
        <begin position="63"/>
        <end position="82"/>
    </location>
</feature>
<dbReference type="Pfam" id="PF13906">
    <property type="entry name" value="AA_permease_C"/>
    <property type="match status" value="1"/>
</dbReference>
<feature type="region of interest" description="Disordered" evidence="5">
    <location>
        <begin position="912"/>
        <end position="931"/>
    </location>
</feature>
<feature type="transmembrane region" description="Helical" evidence="6">
    <location>
        <begin position="274"/>
        <end position="298"/>
    </location>
</feature>
<dbReference type="GO" id="GO:0097638">
    <property type="term" value="P:L-arginine import across plasma membrane"/>
    <property type="evidence" value="ECO:0007669"/>
    <property type="project" value="TreeGrafter"/>
</dbReference>
<keyword evidence="3 6" id="KW-1133">Transmembrane helix</keyword>
<evidence type="ECO:0000256" key="3">
    <source>
        <dbReference type="ARBA" id="ARBA00022989"/>
    </source>
</evidence>
<sequence length="1358" mass="147710">MANLSCWRILTRRKVLTYDGGSEKLGRILNTFDLTALGVGATLGVGVYVLAGHVSKDQAGPSVVLSFLIAAAASFLAGLCYAEFGARVPKSGSAYIYSYVCIGEFMAFIIGWNLMLEYIIGSASVSRGLSLYIDTLANDTMKVRFREVAPIEWDFMSEYFDFFAFSVAILLGVALAFGLKKSTIVNNAFTVLNIFIVLFVIVAGAINADLDNWRISPESVPAMYNAGEGGFFPFGFEGTLRGAATCFFGFVGFDCIATTGEEVRNPRRAIPRAILLSLCTIFLAYFGVSTVLTLMWPYYKQDVNAPLPHVFNEIGWNFAKWIVAIGGIIGLVASLFGAMFPQPRIIYAMAQDGLIFRALGEVSPRFKTPVFGTLCAALLTGTLGGLFDLKALVNMLSIGTLMAYTVVAISILILRFSDNPDPAIPSTSRDTYESSNLLMARERVTGSLFCKQLFNLSCIRLPTNVSSRVVGVLVTLYCLLSIALALTIYYAQDAIYEMEAWAWILFGILLGCTLLVLLLISIQPREQADAPFRVPLVPLLPGISIFVNIYLMLMLDIYTWIRFGIWMAVGLVMYLICACCYGERGVKNIDVRVPNNHAVPSTDHYRDGATLENGSIGEQSLEDPSAHQPRGFSNQNGYYSRNLSAAIETEVADPRELKPRMLAPQAKDASGDVKLVPAVIPIAMPHTAHPEEEQSQAKPKVSNTSSNNTTPKSSFDEILPLSDELAGEFTEKIEPNGKVYFVAHTAEGRSAREENAVQRRAIPSEPDPIASPEPISLTVEKETSKAIAFLDNILDDEDTVASSEEPPSSGEYVHTRGNGNQEGEDADDDDDGASSSLASPVFREQSVVADIHRTLDSIGEGPTSEQLTEPIVIPVVIPPVTTGEPAEPRTEIEQQNSDESKLEARAVPMKIVTQPQPDSHQSTGEAAPPKIKSRAMYIAKGNEDDAPRRVLTEDEQEFINFRTAEKERFMSRLSVLLVNQKQNPAMKKLGEGGATTNAEDSGASSSAKAANRPSMSRSTSEPSFVLLLNKLGGGGESPQESETDEPEEKARSEHSSLAAIPPAPKFDQTLFNTIRAGAIPNTPRTPIPEAPKFDPVLFNTLGKGKAQRETILPDPEQEKELEQMKPVTVKPVAVAAAAAAAPSAAVPVTPPVGKYYEVELKKLKRIAPSVPVQSSKVNDPIETESEANPRQAFKSRLEQILQRGPLEVPGRPKTLTPNMMMMGAISADNIAASRISLQQRHLQQLPGASSTDSGLGMLTSSTVSVNSTSDSVQGSDDVNSESVNPSPVKRDESFRDRARGFDTAKKKQKLIFDDVLKSINPETRPSSIRNSVEHRVSFRNFKEGLRKTVPPKQFLPDA</sequence>
<dbReference type="GO" id="GO:0000064">
    <property type="term" value="F:L-ornithine transmembrane transporter activity"/>
    <property type="evidence" value="ECO:0007669"/>
    <property type="project" value="TreeGrafter"/>
</dbReference>
<evidence type="ECO:0000256" key="6">
    <source>
        <dbReference type="SAM" id="Phobius"/>
    </source>
</evidence>
<dbReference type="InterPro" id="IPR002293">
    <property type="entry name" value="AA/rel_permease1"/>
</dbReference>
<feature type="compositionally biased region" description="Polar residues" evidence="5">
    <location>
        <begin position="1273"/>
        <end position="1285"/>
    </location>
</feature>
<dbReference type="VEuPathDB" id="VectorBase:ADAR2_009300"/>
<evidence type="ECO:0000256" key="4">
    <source>
        <dbReference type="ARBA" id="ARBA00023136"/>
    </source>
</evidence>
<feature type="transmembrane region" description="Helical" evidence="6">
    <location>
        <begin position="501"/>
        <end position="522"/>
    </location>
</feature>
<keyword evidence="10" id="KW-1185">Reference proteome</keyword>
<dbReference type="HOGENOM" id="CLU_257189_0_0_1"/>
<dbReference type="Pfam" id="PF13520">
    <property type="entry name" value="AA_permease_2"/>
    <property type="match status" value="1"/>
</dbReference>
<feature type="compositionally biased region" description="Low complexity" evidence="5">
    <location>
        <begin position="698"/>
        <end position="713"/>
    </location>
</feature>
<protein>
    <recommendedName>
        <fullName evidence="7">Cationic amino acid transporter C-terminal domain-containing protein</fullName>
    </recommendedName>
</protein>
<reference evidence="8" key="3">
    <citation type="journal article" date="2013" name="Nucleic Acids Res.">
        <title>The genome of Anopheles darlingi, the main neotropical malaria vector.</title>
        <authorList>
            <person name="Marinotti O."/>
            <person name="Cerqueira G.C."/>
            <person name="de Almeida L.G."/>
            <person name="Ferro M.I."/>
            <person name="Loreto E.L."/>
            <person name="Zaha A."/>
            <person name="Teixeira S.M."/>
            <person name="Wespiser A.R."/>
            <person name="Almeida E Silva A."/>
            <person name="Schlindwein A.D."/>
            <person name="Pacheco A.C."/>
            <person name="Silva A.L."/>
            <person name="Graveley B.R."/>
            <person name="Walenz B.P."/>
            <person name="Lima Bde A."/>
            <person name="Ribeiro C.A."/>
            <person name="Nunes-Silva C.G."/>
            <person name="de Carvalho C.R."/>
            <person name="Soares C.M."/>
            <person name="de Menezes C.B."/>
            <person name="Matiolli C."/>
            <person name="Caffrey D."/>
            <person name="Araujo D.A."/>
            <person name="de Oliveira D.M."/>
            <person name="Golenbock D."/>
            <person name="Grisard E.C."/>
            <person name="Fantinatti-Garboggini F."/>
            <person name="de Carvalho F.M."/>
            <person name="Barcellos F.G."/>
            <person name="Prosdocimi F."/>
            <person name="May G."/>
            <person name="Azevedo Junior G.M."/>
            <person name="Guimaraes G.M."/>
            <person name="Goldman G.H."/>
            <person name="Padilha I.Q."/>
            <person name="Batista Jda S."/>
            <person name="Ferro J.A."/>
            <person name="Ribeiro J.M."/>
            <person name="Fietto J.L."/>
            <person name="Dabbas K.M."/>
            <person name="Cerdeira L."/>
            <person name="Agnez-Lima L.F."/>
            <person name="Brocchi M."/>
            <person name="de Carvalho M.O."/>
            <person name="Teixeira Mde M."/>
            <person name="Diniz Maia Mde M."/>
            <person name="Goldman M.H."/>
            <person name="Cruz Schneider M.P."/>
            <person name="Felipe M.S."/>
            <person name="Hungria M."/>
            <person name="Nicolas M.F."/>
            <person name="Pereira M."/>
            <person name="Montes M.A."/>
            <person name="Cantao M.E."/>
            <person name="Vincentz M."/>
            <person name="Rafael M.S."/>
            <person name="Silverman N."/>
            <person name="Stoco P.H."/>
            <person name="Souza R.C."/>
            <person name="Vicentini R."/>
            <person name="Gazzinelli R.T."/>
            <person name="Neves Rde O."/>
            <person name="Silva R."/>
            <person name="Astolfi-Filho S."/>
            <person name="Maciel T.E."/>
            <person name="Urmenyi T.P."/>
            <person name="Tadei W.P."/>
            <person name="Camargo E.P."/>
            <person name="de Vasconcelos A.T."/>
        </authorList>
    </citation>
    <scope>NUCLEOTIDE SEQUENCE</scope>
</reference>
<feature type="compositionally biased region" description="Polar residues" evidence="5">
    <location>
        <begin position="1242"/>
        <end position="1253"/>
    </location>
</feature>
<feature type="compositionally biased region" description="Polar residues" evidence="5">
    <location>
        <begin position="913"/>
        <end position="924"/>
    </location>
</feature>
<dbReference type="GO" id="GO:0005886">
    <property type="term" value="C:plasma membrane"/>
    <property type="evidence" value="ECO:0007669"/>
    <property type="project" value="TreeGrafter"/>
</dbReference>
<feature type="transmembrane region" description="Helical" evidence="6">
    <location>
        <begin position="469"/>
        <end position="489"/>
    </location>
</feature>
<evidence type="ECO:0000259" key="7">
    <source>
        <dbReference type="Pfam" id="PF13906"/>
    </source>
</evidence>
<feature type="compositionally biased region" description="Basic and acidic residues" evidence="5">
    <location>
        <begin position="1288"/>
        <end position="1300"/>
    </location>
</feature>
<gene>
    <name evidence="8" type="ORF">AND_005880</name>
</gene>
<keyword evidence="2 6" id="KW-0812">Transmembrane</keyword>
<feature type="region of interest" description="Disordered" evidence="5">
    <location>
        <begin position="798"/>
        <end position="845"/>
    </location>
</feature>
<dbReference type="InterPro" id="IPR029485">
    <property type="entry name" value="CAT_C"/>
</dbReference>
<dbReference type="GO" id="GO:0015189">
    <property type="term" value="F:L-lysine transmembrane transporter activity"/>
    <property type="evidence" value="ECO:0007669"/>
    <property type="project" value="TreeGrafter"/>
</dbReference>
<feature type="transmembrane region" description="Helical" evidence="6">
    <location>
        <begin position="32"/>
        <end position="51"/>
    </location>
</feature>
<evidence type="ECO:0000256" key="2">
    <source>
        <dbReference type="ARBA" id="ARBA00022692"/>
    </source>
</evidence>
<keyword evidence="4 6" id="KW-0472">Membrane</keyword>
<evidence type="ECO:0000256" key="1">
    <source>
        <dbReference type="ARBA" id="ARBA00004141"/>
    </source>
</evidence>
<dbReference type="EnsemblMetazoa" id="ADAC005880-RA">
    <property type="protein sequence ID" value="ADAC005880-PA"/>
    <property type="gene ID" value="ADAC005880"/>
</dbReference>
<feature type="transmembrane region" description="Helical" evidence="6">
    <location>
        <begin position="184"/>
        <end position="206"/>
    </location>
</feature>
<feature type="compositionally biased region" description="Polar residues" evidence="5">
    <location>
        <begin position="994"/>
        <end position="1022"/>
    </location>
</feature>
<dbReference type="EMBL" id="ADMH02001479">
    <property type="protein sequence ID" value="ETN62403.1"/>
    <property type="molecule type" value="Genomic_DNA"/>
</dbReference>
<reference evidence="8" key="2">
    <citation type="submission" date="2010-05" db="EMBL/GenBank/DDBJ databases">
        <authorList>
            <person name="Almeida L.G."/>
            <person name="Nicolas M.F."/>
            <person name="Souza R.C."/>
            <person name="Vasconcelos A.T.R."/>
        </authorList>
    </citation>
    <scope>NUCLEOTIDE SEQUENCE</scope>
</reference>
<reference evidence="8 10" key="1">
    <citation type="journal article" date="2010" name="BMC Genomics">
        <title>Combination of measures distinguishes pre-miRNAs from other stem-loops in the genome of the newly sequenced Anopheles darlingi.</title>
        <authorList>
            <person name="Mendes N.D."/>
            <person name="Freitas A.T."/>
            <person name="Vasconcelos A.T."/>
            <person name="Sagot M.F."/>
        </authorList>
    </citation>
    <scope>NUCLEOTIDE SEQUENCE</scope>
</reference>
<feature type="transmembrane region" description="Helical" evidence="6">
    <location>
        <begin position="94"/>
        <end position="112"/>
    </location>
</feature>
<dbReference type="PANTHER" id="PTHR43243">
    <property type="entry name" value="INNER MEMBRANE TRANSPORTER YGJI-RELATED"/>
    <property type="match status" value="1"/>
</dbReference>
<feature type="transmembrane region" description="Helical" evidence="6">
    <location>
        <begin position="534"/>
        <end position="553"/>
    </location>
</feature>